<dbReference type="InterPro" id="IPR011333">
    <property type="entry name" value="SKP1/BTB/POZ_sf"/>
</dbReference>
<dbReference type="GO" id="GO:0005794">
    <property type="term" value="C:Golgi apparatus"/>
    <property type="evidence" value="ECO:0007669"/>
    <property type="project" value="TreeGrafter"/>
</dbReference>
<dbReference type="AlphaFoldDB" id="A0AB34J9X2"/>
<dbReference type="Pfam" id="PF01344">
    <property type="entry name" value="Kelch_1"/>
    <property type="match status" value="1"/>
</dbReference>
<dbReference type="EMBL" id="JBGBPQ010000011">
    <property type="protein sequence ID" value="KAL1515650.1"/>
    <property type="molecule type" value="Genomic_DNA"/>
</dbReference>
<evidence type="ECO:0000313" key="6">
    <source>
        <dbReference type="Proteomes" id="UP001515480"/>
    </source>
</evidence>
<comment type="similarity">
    <text evidence="1">Belongs to the Tdpoz family.</text>
</comment>
<dbReference type="Gene3D" id="3.30.710.10">
    <property type="entry name" value="Potassium Channel Kv1.1, Chain A"/>
    <property type="match status" value="1"/>
</dbReference>
<dbReference type="CDD" id="cd14733">
    <property type="entry name" value="BACK"/>
    <property type="match status" value="1"/>
</dbReference>
<name>A0AB34J9X2_PRYPA</name>
<protein>
    <recommendedName>
        <fullName evidence="4">BTB domain-containing protein</fullName>
    </recommendedName>
</protein>
<evidence type="ECO:0000259" key="4">
    <source>
        <dbReference type="PROSITE" id="PS50097"/>
    </source>
</evidence>
<dbReference type="Proteomes" id="UP001515480">
    <property type="component" value="Unassembled WGS sequence"/>
</dbReference>
<dbReference type="Gene3D" id="2.120.10.80">
    <property type="entry name" value="Kelch-type beta propeller"/>
    <property type="match status" value="2"/>
</dbReference>
<keyword evidence="6" id="KW-1185">Reference proteome</keyword>
<keyword evidence="3" id="KW-0677">Repeat</keyword>
<dbReference type="InterPro" id="IPR056423">
    <property type="entry name" value="BACK_BPM_SPOP"/>
</dbReference>
<dbReference type="PROSITE" id="PS50097">
    <property type="entry name" value="BTB"/>
    <property type="match status" value="1"/>
</dbReference>
<accession>A0AB34J9X2</accession>
<evidence type="ECO:0000313" key="5">
    <source>
        <dbReference type="EMBL" id="KAL1515650.1"/>
    </source>
</evidence>
<feature type="domain" description="BTB" evidence="4">
    <location>
        <begin position="366"/>
        <end position="428"/>
    </location>
</feature>
<evidence type="ECO:0000256" key="2">
    <source>
        <dbReference type="ARBA" id="ARBA00022441"/>
    </source>
</evidence>
<sequence length="532" mass="59199">MDPEHRVLDDGGDDFELRHAGVAMADAELEQSLPSASSSACRWTPVQFCSRSPGSRVFPSAVMHNKSLHIFGGHDGTAYRNDLLVFSLETYAWMTDFEVVGEGPSPRDAHAAVAYDEWMYVFGGYDSKRYLNDFHRFHFETNSWTCVNYVGGGPSPRGGHTAIVYNDTMVVFGGCDGWNYFNDCYRFCFISSEWTAMRVTGTAPGARSAPATVVHEGRAMMYVFGGYDGARSLNDLFRFDLATSEWSQVRVTGIPPSPRGGHTAVVYGGTMYAFGGKSGRSPFNDLCGFNFERGTWERVQVQSNAPAPRCAHVCVVYGHSLFVFGGYDGRRYFEDCFELSFQTLTSTHILSLAGDLEPMVDSEHFSDISFLVEGRTIFAHKFILFARCEYFRRMFTSGYKESTCSSITIPDVSYDVFLIVLTFLYTGKPREISLETAVEVMSLANLYGIDPLKRICAEVVTAGLNVQNAAYVLHAADTYQAAQLRAKCLNFMVTNFAQVVRTEAFKELITKESSALVLHFLEEASSRLALSD</sequence>
<dbReference type="SMART" id="SM00225">
    <property type="entry name" value="BTB"/>
    <property type="match status" value="1"/>
</dbReference>
<dbReference type="Pfam" id="PF24570">
    <property type="entry name" value="BACK_BPM_SPOP"/>
    <property type="match status" value="1"/>
</dbReference>
<evidence type="ECO:0000256" key="3">
    <source>
        <dbReference type="ARBA" id="ARBA00022737"/>
    </source>
</evidence>
<evidence type="ECO:0000256" key="1">
    <source>
        <dbReference type="ARBA" id="ARBA00010846"/>
    </source>
</evidence>
<dbReference type="SUPFAM" id="SSF54695">
    <property type="entry name" value="POZ domain"/>
    <property type="match status" value="1"/>
</dbReference>
<dbReference type="PANTHER" id="PTHR46376:SF1">
    <property type="entry name" value="LEUCINE-ZIPPER-LIKE TRANSCRIPTIONAL REGULATOR 1"/>
    <property type="match status" value="1"/>
</dbReference>
<dbReference type="Pfam" id="PF00651">
    <property type="entry name" value="BTB"/>
    <property type="match status" value="1"/>
</dbReference>
<reference evidence="5 6" key="1">
    <citation type="journal article" date="2024" name="Science">
        <title>Giant polyketide synthase enzymes in the biosynthesis of giant marine polyether toxins.</title>
        <authorList>
            <person name="Fallon T.R."/>
            <person name="Shende V.V."/>
            <person name="Wierzbicki I.H."/>
            <person name="Pendleton A.L."/>
            <person name="Watervoot N.F."/>
            <person name="Auber R.P."/>
            <person name="Gonzalez D.J."/>
            <person name="Wisecaver J.H."/>
            <person name="Moore B.S."/>
        </authorList>
    </citation>
    <scope>NUCLEOTIDE SEQUENCE [LARGE SCALE GENOMIC DNA]</scope>
    <source>
        <strain evidence="5 6">12B1</strain>
    </source>
</reference>
<proteinExistence type="inferred from homology"/>
<gene>
    <name evidence="5" type="ORF">AB1Y20_002268</name>
</gene>
<dbReference type="SUPFAM" id="SSF117281">
    <property type="entry name" value="Kelch motif"/>
    <property type="match status" value="1"/>
</dbReference>
<dbReference type="Pfam" id="PF24681">
    <property type="entry name" value="Kelch_KLHDC2_KLHL20_DRC7"/>
    <property type="match status" value="1"/>
</dbReference>
<keyword evidence="2" id="KW-0880">Kelch repeat</keyword>
<comment type="caution">
    <text evidence="5">The sequence shown here is derived from an EMBL/GenBank/DDBJ whole genome shotgun (WGS) entry which is preliminary data.</text>
</comment>
<dbReference type="InterPro" id="IPR051568">
    <property type="entry name" value="LZTR1/Attractin"/>
</dbReference>
<dbReference type="InterPro" id="IPR006652">
    <property type="entry name" value="Kelch_1"/>
</dbReference>
<dbReference type="PANTHER" id="PTHR46376">
    <property type="entry name" value="LEUCINE-ZIPPER-LIKE TRANSCRIPTIONAL REGULATOR 1"/>
    <property type="match status" value="1"/>
</dbReference>
<dbReference type="InterPro" id="IPR015915">
    <property type="entry name" value="Kelch-typ_b-propeller"/>
</dbReference>
<dbReference type="Gene3D" id="1.25.40.420">
    <property type="match status" value="1"/>
</dbReference>
<dbReference type="SMART" id="SM00612">
    <property type="entry name" value="Kelch"/>
    <property type="match status" value="4"/>
</dbReference>
<organism evidence="5 6">
    <name type="scientific">Prymnesium parvum</name>
    <name type="common">Toxic golden alga</name>
    <dbReference type="NCBI Taxonomy" id="97485"/>
    <lineage>
        <taxon>Eukaryota</taxon>
        <taxon>Haptista</taxon>
        <taxon>Haptophyta</taxon>
        <taxon>Prymnesiophyceae</taxon>
        <taxon>Prymnesiales</taxon>
        <taxon>Prymnesiaceae</taxon>
        <taxon>Prymnesium</taxon>
    </lineage>
</organism>
<dbReference type="InterPro" id="IPR000210">
    <property type="entry name" value="BTB/POZ_dom"/>
</dbReference>